<keyword evidence="3" id="KW-0408">Iron</keyword>
<gene>
    <name evidence="4" type="primary">idiA</name>
    <name evidence="4" type="ORF">GCM10010964_31230</name>
</gene>
<dbReference type="InterPro" id="IPR026045">
    <property type="entry name" value="Ferric-bd"/>
</dbReference>
<dbReference type="CDD" id="cd13542">
    <property type="entry name" value="PBP2_FutA1_ilke"/>
    <property type="match status" value="1"/>
</dbReference>
<dbReference type="PANTHER" id="PTHR30006">
    <property type="entry name" value="THIAMINE-BINDING PERIPLASMIC PROTEIN-RELATED"/>
    <property type="match status" value="1"/>
</dbReference>
<feature type="binding site" evidence="3">
    <location>
        <position position="256"/>
    </location>
    <ligand>
        <name>Fe cation</name>
        <dbReference type="ChEBI" id="CHEBI:24875"/>
    </ligand>
</feature>
<proteinExistence type="inferred from homology"/>
<dbReference type="PIRSF" id="PIRSF002825">
    <property type="entry name" value="CfbpA"/>
    <property type="match status" value="1"/>
</dbReference>
<comment type="similarity">
    <text evidence="1">Belongs to the bacterial solute-binding protein 1 family.</text>
</comment>
<evidence type="ECO:0000313" key="4">
    <source>
        <dbReference type="EMBL" id="GGG41436.1"/>
    </source>
</evidence>
<evidence type="ECO:0000256" key="2">
    <source>
        <dbReference type="ARBA" id="ARBA00022729"/>
    </source>
</evidence>
<evidence type="ECO:0000256" key="1">
    <source>
        <dbReference type="ARBA" id="ARBA00008520"/>
    </source>
</evidence>
<dbReference type="GO" id="GO:0030288">
    <property type="term" value="C:outer membrane-bounded periplasmic space"/>
    <property type="evidence" value="ECO:0007669"/>
    <property type="project" value="TreeGrafter"/>
</dbReference>
<keyword evidence="2" id="KW-0732">Signal</keyword>
<dbReference type="Pfam" id="PF13343">
    <property type="entry name" value="SBP_bac_6"/>
    <property type="match status" value="1"/>
</dbReference>
<keyword evidence="5" id="KW-1185">Reference proteome</keyword>
<reference evidence="4 5" key="1">
    <citation type="journal article" date="2014" name="Int. J. Syst. Evol. Microbiol.">
        <title>Complete genome sequence of Corynebacterium casei LMG S-19264T (=DSM 44701T), isolated from a smear-ripened cheese.</title>
        <authorList>
            <consortium name="US DOE Joint Genome Institute (JGI-PGF)"/>
            <person name="Walter F."/>
            <person name="Albersmeier A."/>
            <person name="Kalinowski J."/>
            <person name="Ruckert C."/>
        </authorList>
    </citation>
    <scope>NUCLEOTIDE SEQUENCE [LARGE SCALE GENOMIC DNA]</scope>
    <source>
        <strain evidence="4 5">CGMCC 1.16330</strain>
    </source>
</reference>
<dbReference type="Gene3D" id="3.40.190.10">
    <property type="entry name" value="Periplasmic binding protein-like II"/>
    <property type="match status" value="2"/>
</dbReference>
<organism evidence="4 5">
    <name type="scientific">Caldovatus sediminis</name>
    <dbReference type="NCBI Taxonomy" id="2041189"/>
    <lineage>
        <taxon>Bacteria</taxon>
        <taxon>Pseudomonadati</taxon>
        <taxon>Pseudomonadota</taxon>
        <taxon>Alphaproteobacteria</taxon>
        <taxon>Acetobacterales</taxon>
        <taxon>Roseomonadaceae</taxon>
        <taxon>Caldovatus</taxon>
    </lineage>
</organism>
<dbReference type="AlphaFoldDB" id="A0A8J2ZDN0"/>
<feature type="binding site" evidence="3">
    <location>
        <position position="69"/>
    </location>
    <ligand>
        <name>Fe cation</name>
        <dbReference type="ChEBI" id="CHEBI:24875"/>
    </ligand>
</feature>
<dbReference type="PANTHER" id="PTHR30006:SF15">
    <property type="entry name" value="IRON-UTILIZATION PERIPLASMIC PROTEIN"/>
    <property type="match status" value="1"/>
</dbReference>
<protein>
    <submittedName>
        <fullName evidence="4">Iron deficiency-induced protein A</fullName>
    </submittedName>
</protein>
<dbReference type="SUPFAM" id="SSF53850">
    <property type="entry name" value="Periplasmic binding protein-like II"/>
    <property type="match status" value="1"/>
</dbReference>
<accession>A0A8J2ZDN0</accession>
<comment type="caution">
    <text evidence="4">The sequence shown here is derived from an EMBL/GenBank/DDBJ whole genome shotgun (WGS) entry which is preliminary data.</text>
</comment>
<dbReference type="GO" id="GO:0046872">
    <property type="term" value="F:metal ion binding"/>
    <property type="evidence" value="ECO:0007669"/>
    <property type="project" value="UniProtKB-KW"/>
</dbReference>
<sequence>MDLRFTRNFDRELRTIRNTGASMRPSRRRLTFLSAFGAAAALLPAVTWGGAQQGNGSDGGEVAIYSARHYDTDRQLYDAFTRETGIRVRLIEGNADQLIARIQSEGRNSPADVLITVDAARLARAKEAGLTAPHGSALIAQRVPAGLRDPDGHWFAVSQRARVIMYDRERGAPEGLSRYEDLADPRFRGQVCARSGSHPYNVGLVASVLAANGPERTEEWVRGLVANMARPPQGGDRDQFRAIPAGQCRLAIANTYYLGHYGRSEKPEDQALFRRIGVIFPNQAPGDRGTHVNISGAALVRTAPHREAAVRFLEYLTDAKAQELFALGNMEYPAVADAPLHPALAAMGAFRAEPIDTTGGAARAAEALQILQRAGWR</sequence>
<name>A0A8J2ZDN0_9PROT</name>
<dbReference type="EMBL" id="BMKS01000010">
    <property type="protein sequence ID" value="GGG41436.1"/>
    <property type="molecule type" value="Genomic_DNA"/>
</dbReference>
<evidence type="ECO:0000256" key="3">
    <source>
        <dbReference type="PIRSR" id="PIRSR002825-1"/>
    </source>
</evidence>
<evidence type="ECO:0000313" key="5">
    <source>
        <dbReference type="Proteomes" id="UP000597507"/>
    </source>
</evidence>
<keyword evidence="3" id="KW-0479">Metal-binding</keyword>
<dbReference type="Proteomes" id="UP000597507">
    <property type="component" value="Unassembled WGS sequence"/>
</dbReference>
<feature type="binding site" evidence="3">
    <location>
        <position position="257"/>
    </location>
    <ligand>
        <name>Fe cation</name>
        <dbReference type="ChEBI" id="CHEBI:24875"/>
    </ligand>
</feature>